<dbReference type="SUPFAM" id="SSF56399">
    <property type="entry name" value="ADP-ribosylation"/>
    <property type="match status" value="1"/>
</dbReference>
<name>A0A940SHK0_9BACI</name>
<proteinExistence type="predicted"/>
<accession>A0A940SHK0</accession>
<reference evidence="1" key="1">
    <citation type="submission" date="2021-04" db="EMBL/GenBank/DDBJ databases">
        <title>Genome seq and assembly of Bacillus sp.</title>
        <authorList>
            <person name="Chhetri G."/>
        </authorList>
    </citation>
    <scope>NUCLEOTIDE SEQUENCE</scope>
    <source>
        <strain evidence="1">RG28</strain>
    </source>
</reference>
<dbReference type="AlphaFoldDB" id="A0A940SHK0"/>
<protein>
    <submittedName>
        <fullName evidence="1">DUF952 domain-containing protein</fullName>
    </submittedName>
</protein>
<dbReference type="PANTHER" id="PTHR34129:SF1">
    <property type="entry name" value="DUF952 DOMAIN-CONTAINING PROTEIN"/>
    <property type="match status" value="1"/>
</dbReference>
<keyword evidence="2" id="KW-1185">Reference proteome</keyword>
<evidence type="ECO:0000313" key="1">
    <source>
        <dbReference type="EMBL" id="MBP0726272.1"/>
    </source>
</evidence>
<sequence length="113" mass="13010">MNRITKVITRKNWEAFKLKGELNEQSLITEGFIHCSFLHQSIEVANKHFKNESEVILLILNSELVYAEIKYELASNGEEYPHIYGPLNVDSVAEIVPFEKLAEGSFHLLSEFK</sequence>
<dbReference type="EMBL" id="JAGIYQ010000010">
    <property type="protein sequence ID" value="MBP0726272.1"/>
    <property type="molecule type" value="Genomic_DNA"/>
</dbReference>
<dbReference type="RefSeq" id="WP_209406618.1">
    <property type="nucleotide sequence ID" value="NZ_JAGIYQ010000010.1"/>
</dbReference>
<dbReference type="Gene3D" id="3.20.170.20">
    <property type="entry name" value="Protein of unknown function DUF952"/>
    <property type="match status" value="1"/>
</dbReference>
<dbReference type="Pfam" id="PF06108">
    <property type="entry name" value="DUF952"/>
    <property type="match status" value="1"/>
</dbReference>
<comment type="caution">
    <text evidence="1">The sequence shown here is derived from an EMBL/GenBank/DDBJ whole genome shotgun (WGS) entry which is preliminary data.</text>
</comment>
<gene>
    <name evidence="1" type="ORF">J5Y03_14015</name>
</gene>
<dbReference type="PANTHER" id="PTHR34129">
    <property type="entry name" value="BLR1139 PROTEIN"/>
    <property type="match status" value="1"/>
</dbReference>
<dbReference type="Proteomes" id="UP000682134">
    <property type="component" value="Unassembled WGS sequence"/>
</dbReference>
<dbReference type="InterPro" id="IPR009297">
    <property type="entry name" value="DUF952"/>
</dbReference>
<evidence type="ECO:0000313" key="2">
    <source>
        <dbReference type="Proteomes" id="UP000682134"/>
    </source>
</evidence>
<organism evidence="1 2">
    <name type="scientific">Gottfriedia endophytica</name>
    <dbReference type="NCBI Taxonomy" id="2820819"/>
    <lineage>
        <taxon>Bacteria</taxon>
        <taxon>Bacillati</taxon>
        <taxon>Bacillota</taxon>
        <taxon>Bacilli</taxon>
        <taxon>Bacillales</taxon>
        <taxon>Bacillaceae</taxon>
        <taxon>Gottfriedia</taxon>
    </lineage>
</organism>